<gene>
    <name evidence="2" type="primary">LOC142173503</name>
</gene>
<proteinExistence type="predicted"/>
<dbReference type="RefSeq" id="XP_075095204.1">
    <property type="nucleotide sequence ID" value="XM_075239103.1"/>
</dbReference>
<evidence type="ECO:0000313" key="1">
    <source>
        <dbReference type="Proteomes" id="UP000790787"/>
    </source>
</evidence>
<dbReference type="Proteomes" id="UP000790787">
    <property type="component" value="Chromosome 19"/>
</dbReference>
<reference evidence="1" key="1">
    <citation type="journal article" date="2014" name="Nat. Commun.">
        <title>The tobacco genome sequence and its comparison with those of tomato and potato.</title>
        <authorList>
            <person name="Sierro N."/>
            <person name="Battey J.N."/>
            <person name="Ouadi S."/>
            <person name="Bakaher N."/>
            <person name="Bovet L."/>
            <person name="Willig A."/>
            <person name="Goepfert S."/>
            <person name="Peitsch M.C."/>
            <person name="Ivanov N.V."/>
        </authorList>
    </citation>
    <scope>NUCLEOTIDE SEQUENCE [LARGE SCALE GENOMIC DNA]</scope>
</reference>
<sequence>MIFVYAKCSSLERLELWDNLYYLASNMELPWLVGGDFNVVLHKDEKIEGLSVHPPEYDDFSFCTNSCGLLDQGYKGSPFTWWNGRPNVAIIFKILDRIFVNLPFQNMLPIIEVEHLIRTGSDHAPLLMTGGKKAANFARPFRFLNFWTKHETFMQTFGDIFKQLEILEDIVKVKEMLFEEESIIENIIILQRTQSELKKYLSLEEQYWKKKLGMTWFAEGYRNKRFFHNHVNGKRKKLQKNGNPTKFSMLNNVPAMVSMDHNLELCSYPTLEEVKAAVFGLNGNSSSGPDKFTSMFYQECWEIICNDIHNMVLHFFGGAALPKSITHTNLVMLPKKQRPESFSDPRPISLSNFVNKVLSRCLHNRLEKFLPEYISPNQSGFVKERSIFENILLTQEIVTNIKKRGKPANMVIKLDMSKAYNRVS</sequence>
<reference evidence="2" key="2">
    <citation type="submission" date="2025-08" db="UniProtKB">
        <authorList>
            <consortium name="RefSeq"/>
        </authorList>
    </citation>
    <scope>IDENTIFICATION</scope>
    <source>
        <tissue evidence="2">Leaf</tissue>
    </source>
</reference>
<organism evidence="1 2">
    <name type="scientific">Nicotiana tabacum</name>
    <name type="common">Common tobacco</name>
    <dbReference type="NCBI Taxonomy" id="4097"/>
    <lineage>
        <taxon>Eukaryota</taxon>
        <taxon>Viridiplantae</taxon>
        <taxon>Streptophyta</taxon>
        <taxon>Embryophyta</taxon>
        <taxon>Tracheophyta</taxon>
        <taxon>Spermatophyta</taxon>
        <taxon>Magnoliopsida</taxon>
        <taxon>eudicotyledons</taxon>
        <taxon>Gunneridae</taxon>
        <taxon>Pentapetalae</taxon>
        <taxon>asterids</taxon>
        <taxon>lamiids</taxon>
        <taxon>Solanales</taxon>
        <taxon>Solanaceae</taxon>
        <taxon>Nicotianoideae</taxon>
        <taxon>Nicotianeae</taxon>
        <taxon>Nicotiana</taxon>
    </lineage>
</organism>
<accession>A0AC58TDA1</accession>
<evidence type="ECO:0000313" key="2">
    <source>
        <dbReference type="RefSeq" id="XP_075095204.1"/>
    </source>
</evidence>
<name>A0AC58TDA1_TOBAC</name>
<protein>
    <submittedName>
        <fullName evidence="2">Uncharacterized protein LOC142173503</fullName>
    </submittedName>
</protein>
<keyword evidence="1" id="KW-1185">Reference proteome</keyword>